<protein>
    <recommendedName>
        <fullName evidence="7">Endolytic murein transglycosylase</fullName>
        <ecNumber evidence="7">4.2.2.29</ecNumber>
    </recommendedName>
    <alternativeName>
        <fullName evidence="7">Peptidoglycan lytic transglycosylase</fullName>
    </alternativeName>
    <alternativeName>
        <fullName evidence="7">Peptidoglycan polymerization terminase</fullName>
    </alternativeName>
</protein>
<dbReference type="OrthoDB" id="9814591at2"/>
<dbReference type="NCBIfam" id="TIGR00247">
    <property type="entry name" value="endolytic transglycosylase MltG"/>
    <property type="match status" value="1"/>
</dbReference>
<dbReference type="GO" id="GO:0005886">
    <property type="term" value="C:plasma membrane"/>
    <property type="evidence" value="ECO:0007669"/>
    <property type="project" value="UniProtKB-SubCell"/>
</dbReference>
<comment type="similarity">
    <text evidence="7">Belongs to the transglycosylase MltG family.</text>
</comment>
<dbReference type="Proteomes" id="UP000192936">
    <property type="component" value="Unassembled WGS sequence"/>
</dbReference>
<dbReference type="EMBL" id="FXAK01000007">
    <property type="protein sequence ID" value="SMF73343.1"/>
    <property type="molecule type" value="Genomic_DNA"/>
</dbReference>
<name>A0A1X7GR48_9PROT</name>
<keyword evidence="5 7" id="KW-0456">Lyase</keyword>
<evidence type="ECO:0000256" key="4">
    <source>
        <dbReference type="ARBA" id="ARBA00023136"/>
    </source>
</evidence>
<comment type="function">
    <text evidence="7">Functions as a peptidoglycan terminase that cleaves nascent peptidoglycan strands endolytically to terminate their elongation.</text>
</comment>
<evidence type="ECO:0000256" key="6">
    <source>
        <dbReference type="ARBA" id="ARBA00023316"/>
    </source>
</evidence>
<comment type="catalytic activity">
    <reaction evidence="7">
        <text>a peptidoglycan chain = a peptidoglycan chain with N-acetyl-1,6-anhydromuramyl-[peptide] at the reducing end + a peptidoglycan chain with N-acetylglucosamine at the non-reducing end.</text>
        <dbReference type="EC" id="4.2.2.29"/>
    </reaction>
</comment>
<evidence type="ECO:0000313" key="8">
    <source>
        <dbReference type="EMBL" id="SMF73343.1"/>
    </source>
</evidence>
<dbReference type="RefSeq" id="WP_085089182.1">
    <property type="nucleotide sequence ID" value="NZ_FXAK01000007.1"/>
</dbReference>
<dbReference type="PANTHER" id="PTHR30518:SF2">
    <property type="entry name" value="ENDOLYTIC MUREIN TRANSGLYCOSYLASE"/>
    <property type="match status" value="1"/>
</dbReference>
<dbReference type="AlphaFoldDB" id="A0A1X7GR48"/>
<proteinExistence type="inferred from homology"/>
<dbReference type="Pfam" id="PF02618">
    <property type="entry name" value="YceG"/>
    <property type="match status" value="1"/>
</dbReference>
<evidence type="ECO:0000256" key="2">
    <source>
        <dbReference type="ARBA" id="ARBA00022692"/>
    </source>
</evidence>
<comment type="subcellular location">
    <subcellularLocation>
        <location evidence="7">Cell inner membrane</location>
        <topology evidence="7">Single-pass membrane protein</topology>
    </subcellularLocation>
</comment>
<feature type="site" description="Important for catalytic activity" evidence="7">
    <location>
        <position position="203"/>
    </location>
</feature>
<keyword evidence="1 7" id="KW-1003">Cell membrane</keyword>
<accession>A0A1X7GR48</accession>
<evidence type="ECO:0000256" key="3">
    <source>
        <dbReference type="ARBA" id="ARBA00022989"/>
    </source>
</evidence>
<reference evidence="8 9" key="1">
    <citation type="submission" date="2017-04" db="EMBL/GenBank/DDBJ databases">
        <authorList>
            <person name="Afonso C.L."/>
            <person name="Miller P.J."/>
            <person name="Scott M.A."/>
            <person name="Spackman E."/>
            <person name="Goraichik I."/>
            <person name="Dimitrov K.M."/>
            <person name="Suarez D.L."/>
            <person name="Swayne D.E."/>
        </authorList>
    </citation>
    <scope>NUCLEOTIDE SEQUENCE [LARGE SCALE GENOMIC DNA]</scope>
    <source>
        <strain evidence="8 9">A2P</strain>
    </source>
</reference>
<dbReference type="PANTHER" id="PTHR30518">
    <property type="entry name" value="ENDOLYTIC MUREIN TRANSGLYCOSYLASE"/>
    <property type="match status" value="1"/>
</dbReference>
<dbReference type="InterPro" id="IPR003770">
    <property type="entry name" value="MLTG-like"/>
</dbReference>
<dbReference type="GO" id="GO:0008932">
    <property type="term" value="F:lytic endotransglycosylase activity"/>
    <property type="evidence" value="ECO:0007669"/>
    <property type="project" value="UniProtKB-UniRule"/>
</dbReference>
<sequence>MGWGLRIFAGTLALAVGAAGGIGVWGYQRYSAPGPLEQAETVVIPRGSGLEAIAITLGDSGVIGSPLVFVAAAKLSGTFRELKAGEYQFPAGISIEGVLEQMRQGRTIVHRITVPEGLTSAQVVALLEREAVLTGDIAKPPKEGSLLPETYHFAYGDSRAALIERMQTAMTQALAEAWKTRDQNLPFETPQQALTLASIVEKETGIAAERPRVAGVFVNRLEAGMKLQSDPTVIYALTDGSGELGRALTRNDWKFESPYNTYVATGLPPGPIANPGKASIQAVMKPERHEFLYFVADGTGGHVFAKSLTDHNRNVAKWREVQQSRQPEHGETSSE</sequence>
<dbReference type="STRING" id="286727.SAMN02982917_4256"/>
<gene>
    <name evidence="7" type="primary">mltG</name>
    <name evidence="8" type="ORF">SAMN02982917_4256</name>
</gene>
<keyword evidence="4 7" id="KW-0472">Membrane</keyword>
<dbReference type="GO" id="GO:0071555">
    <property type="term" value="P:cell wall organization"/>
    <property type="evidence" value="ECO:0007669"/>
    <property type="project" value="UniProtKB-KW"/>
</dbReference>
<organism evidence="8 9">
    <name type="scientific">Azospirillum oryzae</name>
    <dbReference type="NCBI Taxonomy" id="286727"/>
    <lineage>
        <taxon>Bacteria</taxon>
        <taxon>Pseudomonadati</taxon>
        <taxon>Pseudomonadota</taxon>
        <taxon>Alphaproteobacteria</taxon>
        <taxon>Rhodospirillales</taxon>
        <taxon>Azospirillaceae</taxon>
        <taxon>Azospirillum</taxon>
    </lineage>
</organism>
<dbReference type="Gene3D" id="3.30.160.60">
    <property type="entry name" value="Classic Zinc Finger"/>
    <property type="match status" value="1"/>
</dbReference>
<dbReference type="CDD" id="cd08010">
    <property type="entry name" value="MltG_like"/>
    <property type="match status" value="1"/>
</dbReference>
<evidence type="ECO:0000256" key="7">
    <source>
        <dbReference type="HAMAP-Rule" id="MF_02065"/>
    </source>
</evidence>
<keyword evidence="6 7" id="KW-0961">Cell wall biogenesis/degradation</keyword>
<feature type="transmembrane region" description="Helical" evidence="7">
    <location>
        <begin position="7"/>
        <end position="27"/>
    </location>
</feature>
<keyword evidence="7" id="KW-0997">Cell inner membrane</keyword>
<keyword evidence="3 7" id="KW-1133">Transmembrane helix</keyword>
<dbReference type="HAMAP" id="MF_02065">
    <property type="entry name" value="MltG"/>
    <property type="match status" value="1"/>
</dbReference>
<dbReference type="Gene3D" id="3.30.1490.480">
    <property type="entry name" value="Endolytic murein transglycosylase"/>
    <property type="match status" value="1"/>
</dbReference>
<evidence type="ECO:0000256" key="1">
    <source>
        <dbReference type="ARBA" id="ARBA00022475"/>
    </source>
</evidence>
<dbReference type="EC" id="4.2.2.29" evidence="7"/>
<evidence type="ECO:0000256" key="5">
    <source>
        <dbReference type="ARBA" id="ARBA00023239"/>
    </source>
</evidence>
<evidence type="ECO:0000313" key="9">
    <source>
        <dbReference type="Proteomes" id="UP000192936"/>
    </source>
</evidence>
<dbReference type="GO" id="GO:0009252">
    <property type="term" value="P:peptidoglycan biosynthetic process"/>
    <property type="evidence" value="ECO:0007669"/>
    <property type="project" value="UniProtKB-UniRule"/>
</dbReference>
<keyword evidence="2 7" id="KW-0812">Transmembrane</keyword>